<dbReference type="SMART" id="SM00355">
    <property type="entry name" value="ZnF_C2H2"/>
    <property type="match status" value="13"/>
</dbReference>
<organism evidence="12 13">
    <name type="scientific">Lates calcarifer</name>
    <name type="common">Barramundi</name>
    <name type="synonym">Holocentrus calcarifer</name>
    <dbReference type="NCBI Taxonomy" id="8187"/>
    <lineage>
        <taxon>Eukaryota</taxon>
        <taxon>Metazoa</taxon>
        <taxon>Chordata</taxon>
        <taxon>Craniata</taxon>
        <taxon>Vertebrata</taxon>
        <taxon>Euteleostomi</taxon>
        <taxon>Actinopterygii</taxon>
        <taxon>Neopterygii</taxon>
        <taxon>Teleostei</taxon>
        <taxon>Neoteleostei</taxon>
        <taxon>Acanthomorphata</taxon>
        <taxon>Carangaria</taxon>
        <taxon>Carangaria incertae sedis</taxon>
        <taxon>Centropomidae</taxon>
        <taxon>Lates</taxon>
    </lineage>
</organism>
<evidence type="ECO:0000313" key="12">
    <source>
        <dbReference type="Ensembl" id="ENSLCAP00010015018.1"/>
    </source>
</evidence>
<dbReference type="InterPro" id="IPR050636">
    <property type="entry name" value="C2H2-ZF_domain-containing"/>
</dbReference>
<dbReference type="PROSITE" id="PS50157">
    <property type="entry name" value="ZINC_FINGER_C2H2_2"/>
    <property type="match status" value="12"/>
</dbReference>
<feature type="domain" description="C2H2-type" evidence="11">
    <location>
        <begin position="437"/>
        <end position="464"/>
    </location>
</feature>
<accession>A0A4W6CRP7</accession>
<dbReference type="GeneTree" id="ENSGT01150000286939"/>
<dbReference type="Ensembl" id="ENSLCAT00010015335.1">
    <property type="protein sequence ID" value="ENSLCAP00010015018.1"/>
    <property type="gene ID" value="ENSLCAG00010007111.1"/>
</dbReference>
<feature type="domain" description="C2H2-type" evidence="11">
    <location>
        <begin position="52"/>
        <end position="79"/>
    </location>
</feature>
<keyword evidence="7" id="KW-0804">Transcription</keyword>
<feature type="domain" description="C2H2-type" evidence="11">
    <location>
        <begin position="380"/>
        <end position="407"/>
    </location>
</feature>
<feature type="domain" description="C2H2-type" evidence="11">
    <location>
        <begin position="584"/>
        <end position="611"/>
    </location>
</feature>
<dbReference type="FunFam" id="3.30.160.60:FF:000688">
    <property type="entry name" value="zinc finger protein 197 isoform X1"/>
    <property type="match status" value="1"/>
</dbReference>
<evidence type="ECO:0000256" key="8">
    <source>
        <dbReference type="ARBA" id="ARBA00023242"/>
    </source>
</evidence>
<dbReference type="GO" id="GO:0008270">
    <property type="term" value="F:zinc ion binding"/>
    <property type="evidence" value="ECO:0007669"/>
    <property type="project" value="UniProtKB-KW"/>
</dbReference>
<dbReference type="PANTHER" id="PTHR47772">
    <property type="entry name" value="ZINC FINGER PROTEIN 200"/>
    <property type="match status" value="1"/>
</dbReference>
<feature type="domain" description="C2H2-type" evidence="11">
    <location>
        <begin position="247"/>
        <end position="265"/>
    </location>
</feature>
<evidence type="ECO:0000256" key="4">
    <source>
        <dbReference type="ARBA" id="ARBA00022771"/>
    </source>
</evidence>
<reference evidence="12" key="2">
    <citation type="submission" date="2025-08" db="UniProtKB">
        <authorList>
            <consortium name="Ensembl"/>
        </authorList>
    </citation>
    <scope>IDENTIFICATION</scope>
</reference>
<evidence type="ECO:0000256" key="10">
    <source>
        <dbReference type="SAM" id="MobiDB-lite"/>
    </source>
</evidence>
<feature type="domain" description="C2H2-type" evidence="11">
    <location>
        <begin position="134"/>
        <end position="161"/>
    </location>
</feature>
<dbReference type="Proteomes" id="UP000314980">
    <property type="component" value="Unassembled WGS sequence"/>
</dbReference>
<reference evidence="12" key="3">
    <citation type="submission" date="2025-09" db="UniProtKB">
        <authorList>
            <consortium name="Ensembl"/>
        </authorList>
    </citation>
    <scope>IDENTIFICATION</scope>
</reference>
<reference evidence="13" key="1">
    <citation type="submission" date="2015-09" db="EMBL/GenBank/DDBJ databases">
        <authorList>
            <person name="Sai Rama Sridatta P."/>
        </authorList>
    </citation>
    <scope>NUCLEOTIDE SEQUENCE [LARGE SCALE GENOMIC DNA]</scope>
</reference>
<evidence type="ECO:0000256" key="7">
    <source>
        <dbReference type="ARBA" id="ARBA00023163"/>
    </source>
</evidence>
<keyword evidence="6" id="KW-0805">Transcription regulation</keyword>
<keyword evidence="4 9" id="KW-0863">Zinc-finger</keyword>
<proteinExistence type="predicted"/>
<name>A0A4W6CRP7_LATCA</name>
<sequence length="615" mass="70571">MKKHELFKLTGKMFRYRNSVFSMSKPATLSSTKTDETMDDLKLTEASSSVQLSCHFCGKCFNTSQSLKKHERNHRGERPYRCLECGKGFKKRAYLIGHKIVHQKRIQCTVCRKILPSIGELIQHRSSHLKRGMLQCPDCPVQFQYPAHLLRHLDSHKNRENKAPQLEGRSPLRAQQSSESVKEQSGPKQLQCSLCKEVFDDAQVLRKHSLTHISGSSSNQCPFCKRSFTSRRYLLRHMNKHTGDKPFSCTNCGKQFYRDLYLKLHSERCLPAQSGRLVTMGSNSKTKRPYKCSYCSRTFCKKIRLKCHHRGHKTNTLLLCSRCGQYYGFRKLNQHQKTCEGTAEPNTGSPNGNFGKSTSQTNQSVRKMPLQSNATKLLQLKCPYCTQRFRYRSILLRHIVSHTGVQPYACMHCGHRYGKGASKVKNDTKQAEGETEYKCKFCTKTFMKARNLRRHILTHNEVKPYRCKACDSCFSRYDHLKVHQTRCKGKRPRLEETFDCEVCSRSFSAQSKLSRHITMFHVTKLFKCTLVPPESTVPLQHHLSNMPNIKEEPVDEICGEQLNDSTNLICNLNTALGGEVPKQFFCPECNMSFASKAGLTGHVRVQLENEFVGLV</sequence>
<evidence type="ECO:0000313" key="13">
    <source>
        <dbReference type="Proteomes" id="UP000314980"/>
    </source>
</evidence>
<keyword evidence="8" id="KW-0539">Nucleus</keyword>
<keyword evidence="5" id="KW-0862">Zinc</keyword>
<evidence type="ECO:0000256" key="3">
    <source>
        <dbReference type="ARBA" id="ARBA00022737"/>
    </source>
</evidence>
<feature type="region of interest" description="Disordered" evidence="10">
    <location>
        <begin position="162"/>
        <end position="185"/>
    </location>
</feature>
<dbReference type="InParanoid" id="A0A4W6CRP7"/>
<feature type="domain" description="C2H2-type" evidence="11">
    <location>
        <begin position="465"/>
        <end position="492"/>
    </location>
</feature>
<feature type="region of interest" description="Disordered" evidence="10">
    <location>
        <begin position="340"/>
        <end position="362"/>
    </location>
</feature>
<feature type="domain" description="C2H2-type" evidence="11">
    <location>
        <begin position="219"/>
        <end position="246"/>
    </location>
</feature>
<keyword evidence="3" id="KW-0677">Repeat</keyword>
<protein>
    <recommendedName>
        <fullName evidence="11">C2H2-type domain-containing protein</fullName>
    </recommendedName>
</protein>
<feature type="domain" description="C2H2-type" evidence="11">
    <location>
        <begin position="190"/>
        <end position="217"/>
    </location>
</feature>
<evidence type="ECO:0000259" key="11">
    <source>
        <dbReference type="PROSITE" id="PS50157"/>
    </source>
</evidence>
<evidence type="ECO:0000256" key="6">
    <source>
        <dbReference type="ARBA" id="ARBA00023015"/>
    </source>
</evidence>
<keyword evidence="2" id="KW-0479">Metal-binding</keyword>
<dbReference type="PROSITE" id="PS00028">
    <property type="entry name" value="ZINC_FINGER_C2H2_1"/>
    <property type="match status" value="10"/>
</dbReference>
<evidence type="ECO:0000256" key="5">
    <source>
        <dbReference type="ARBA" id="ARBA00022833"/>
    </source>
</evidence>
<comment type="subcellular location">
    <subcellularLocation>
        <location evidence="1">Nucleus</location>
    </subcellularLocation>
</comment>
<evidence type="ECO:0000256" key="1">
    <source>
        <dbReference type="ARBA" id="ARBA00004123"/>
    </source>
</evidence>
<dbReference type="FunFam" id="3.30.160.60:FF:000100">
    <property type="entry name" value="Zinc finger 45-like"/>
    <property type="match status" value="1"/>
</dbReference>
<dbReference type="Pfam" id="PF13894">
    <property type="entry name" value="zf-C2H2_4"/>
    <property type="match status" value="1"/>
</dbReference>
<dbReference type="AlphaFoldDB" id="A0A4W6CRP7"/>
<dbReference type="InterPro" id="IPR036236">
    <property type="entry name" value="Znf_C2H2_sf"/>
</dbReference>
<dbReference type="PANTHER" id="PTHR47772:SF13">
    <property type="entry name" value="GASTRULA ZINC FINGER PROTEIN XLCGF49.1-LIKE-RELATED"/>
    <property type="match status" value="1"/>
</dbReference>
<feature type="compositionally biased region" description="Polar residues" evidence="10">
    <location>
        <begin position="344"/>
        <end position="362"/>
    </location>
</feature>
<evidence type="ECO:0000256" key="9">
    <source>
        <dbReference type="PROSITE-ProRule" id="PRU00042"/>
    </source>
</evidence>
<dbReference type="Pfam" id="PF00096">
    <property type="entry name" value="zf-C2H2"/>
    <property type="match status" value="5"/>
</dbReference>
<dbReference type="SUPFAM" id="SSF57667">
    <property type="entry name" value="beta-beta-alpha zinc fingers"/>
    <property type="match status" value="7"/>
</dbReference>
<feature type="domain" description="C2H2-type" evidence="11">
    <location>
        <begin position="498"/>
        <end position="521"/>
    </location>
</feature>
<evidence type="ECO:0000256" key="2">
    <source>
        <dbReference type="ARBA" id="ARBA00022723"/>
    </source>
</evidence>
<dbReference type="GO" id="GO:0005634">
    <property type="term" value="C:nucleus"/>
    <property type="evidence" value="ECO:0007669"/>
    <property type="project" value="UniProtKB-SubCell"/>
</dbReference>
<dbReference type="Gene3D" id="3.30.160.60">
    <property type="entry name" value="Classic Zinc Finger"/>
    <property type="match status" value="10"/>
</dbReference>
<feature type="domain" description="C2H2-type" evidence="11">
    <location>
        <begin position="80"/>
        <end position="107"/>
    </location>
</feature>
<keyword evidence="13" id="KW-1185">Reference proteome</keyword>
<feature type="domain" description="C2H2-type" evidence="11">
    <location>
        <begin position="290"/>
        <end position="312"/>
    </location>
</feature>
<dbReference type="InterPro" id="IPR013087">
    <property type="entry name" value="Znf_C2H2_type"/>
</dbReference>